<dbReference type="HAMAP" id="MF_00028">
    <property type="entry name" value="CobQ"/>
    <property type="match status" value="1"/>
</dbReference>
<dbReference type="UniPathway" id="UPA00148"/>
<comment type="similarity">
    <text evidence="4">Belongs to the CobB/CobQ family. CobQ subfamily.</text>
</comment>
<feature type="active site" evidence="4">
    <location>
        <position position="485"/>
    </location>
</feature>
<keyword evidence="2 4" id="KW-0169">Cobalamin biosynthesis</keyword>
<dbReference type="EMBL" id="QUBQ01000001">
    <property type="protein sequence ID" value="REK76626.1"/>
    <property type="molecule type" value="Genomic_DNA"/>
</dbReference>
<dbReference type="NCBIfam" id="TIGR00313">
    <property type="entry name" value="cobQ"/>
    <property type="match status" value="1"/>
</dbReference>
<dbReference type="PANTHER" id="PTHR21343">
    <property type="entry name" value="DETHIOBIOTIN SYNTHETASE"/>
    <property type="match status" value="1"/>
</dbReference>
<comment type="pathway">
    <text evidence="1 4">Cofactor biosynthesis; adenosylcobalamin biosynthesis.</text>
</comment>
<dbReference type="InterPro" id="IPR027417">
    <property type="entry name" value="P-loop_NTPase"/>
</dbReference>
<dbReference type="InterPro" id="IPR002586">
    <property type="entry name" value="CobQ/CobB/MinD/ParA_Nub-bd_dom"/>
</dbReference>
<evidence type="ECO:0000256" key="3">
    <source>
        <dbReference type="ARBA" id="ARBA00022962"/>
    </source>
</evidence>
<dbReference type="AlphaFoldDB" id="A0A371PK91"/>
<dbReference type="CDD" id="cd01750">
    <property type="entry name" value="GATase1_CobQ"/>
    <property type="match status" value="1"/>
</dbReference>
<comment type="function">
    <text evidence="4">Catalyzes amidations at positions B, D, E, and G on adenosylcobyrinic A,C-diamide. NH(2) groups are provided by glutamine, and one molecule of ATP is hydrogenolyzed for each amidation.</text>
</comment>
<dbReference type="NCBIfam" id="NF001989">
    <property type="entry name" value="PRK00784.1"/>
    <property type="match status" value="1"/>
</dbReference>
<dbReference type="GO" id="GO:0003824">
    <property type="term" value="F:catalytic activity"/>
    <property type="evidence" value="ECO:0007669"/>
    <property type="project" value="InterPro"/>
</dbReference>
<dbReference type="InterPro" id="IPR047045">
    <property type="entry name" value="CobQ_N"/>
</dbReference>
<dbReference type="RefSeq" id="WP_116043663.1">
    <property type="nucleotide sequence ID" value="NZ_QUBQ01000001.1"/>
</dbReference>
<dbReference type="InterPro" id="IPR004459">
    <property type="entry name" value="CobQ_synth"/>
</dbReference>
<feature type="domain" description="CobB/CobQ-like glutamine amidotransferase" evidence="6">
    <location>
        <begin position="291"/>
        <end position="492"/>
    </location>
</feature>
<proteinExistence type="inferred from homology"/>
<protein>
    <recommendedName>
        <fullName evidence="4">Cobyric acid synthase</fullName>
    </recommendedName>
</protein>
<dbReference type="PANTHER" id="PTHR21343:SF1">
    <property type="entry name" value="COBYRIC ACID SYNTHASE"/>
    <property type="match status" value="1"/>
</dbReference>
<evidence type="ECO:0000259" key="5">
    <source>
        <dbReference type="Pfam" id="PF01656"/>
    </source>
</evidence>
<organism evidence="7 8">
    <name type="scientific">Paenibacillus paeoniae</name>
    <dbReference type="NCBI Taxonomy" id="2292705"/>
    <lineage>
        <taxon>Bacteria</taxon>
        <taxon>Bacillati</taxon>
        <taxon>Bacillota</taxon>
        <taxon>Bacilli</taxon>
        <taxon>Bacillales</taxon>
        <taxon>Paenibacillaceae</taxon>
        <taxon>Paenibacillus</taxon>
    </lineage>
</organism>
<dbReference type="InterPro" id="IPR033949">
    <property type="entry name" value="CobQ_GATase1"/>
</dbReference>
<gene>
    <name evidence="4" type="primary">cobQ</name>
    <name evidence="7" type="ORF">DX130_06195</name>
</gene>
<sequence length="552" mass="60493">MGYRSSIDHGSITDHNTTIGQTLMVQGTASDVGKSLITAALCRIFTQDGYRTAPFKSQNMSLNSYVTWDGKEIGRAQGMQADACGIAATTDMNPILLKPTGEMSSQVVVHGKPLRDYEAKEYRESYLPIAGGIARESLRILRESYDIVVLEGAGSPAEINLKDRDIVNMNMAVWADAPVVLVADIDRGGVFASIVGTLELLEPHERDRVCGFVINKFRGDVALLQPGLDWLEERTGKPVLGVLPFLPGLELEDEDSLSLSGAKASERSRRAGLVTQAGPLTNMQDVAEKLDIIVIKFPRISNFTDMDPLFAEPDVDVRFVEQAHEWGSPDLILLPGSKNTIVDLAWLREQGLADLVIGHIVSGGRAAAICGGYEMLGECLLDPFGVESSQPESQGLGLFPFNIEFQSVKTTIRVEGTVRLGGNSGSCPVDGYEIHMGQMVPLSPDLQRPFLIREKRFVQTANSEDKFQPEGVCTQDGKVWGTFIHGILHNDSFRRTWLNEARVDKGWVPLAEGVRFRERREAAFDRLADAARAHLDLARIYAIAGLKGDQRG</sequence>
<dbReference type="GO" id="GO:0009236">
    <property type="term" value="P:cobalamin biosynthetic process"/>
    <property type="evidence" value="ECO:0007669"/>
    <property type="project" value="UniProtKB-UniRule"/>
</dbReference>
<dbReference type="SUPFAM" id="SSF52540">
    <property type="entry name" value="P-loop containing nucleoside triphosphate hydrolases"/>
    <property type="match status" value="1"/>
</dbReference>
<dbReference type="Gene3D" id="3.40.50.300">
    <property type="entry name" value="P-loop containing nucleotide triphosphate hydrolases"/>
    <property type="match status" value="1"/>
</dbReference>
<name>A0A371PK91_9BACL</name>
<evidence type="ECO:0000256" key="2">
    <source>
        <dbReference type="ARBA" id="ARBA00022573"/>
    </source>
</evidence>
<evidence type="ECO:0000256" key="1">
    <source>
        <dbReference type="ARBA" id="ARBA00004953"/>
    </source>
</evidence>
<evidence type="ECO:0000259" key="6">
    <source>
        <dbReference type="Pfam" id="PF07685"/>
    </source>
</evidence>
<feature type="active site" description="Nucleophile" evidence="4">
    <location>
        <position position="370"/>
    </location>
</feature>
<dbReference type="CDD" id="cd05389">
    <property type="entry name" value="CobQ_N"/>
    <property type="match status" value="1"/>
</dbReference>
<dbReference type="OrthoDB" id="9808302at2"/>
<dbReference type="SUPFAM" id="SSF52317">
    <property type="entry name" value="Class I glutamine amidotransferase-like"/>
    <property type="match status" value="1"/>
</dbReference>
<evidence type="ECO:0000256" key="4">
    <source>
        <dbReference type="HAMAP-Rule" id="MF_00028"/>
    </source>
</evidence>
<dbReference type="InterPro" id="IPR029062">
    <property type="entry name" value="Class_I_gatase-like"/>
</dbReference>
<dbReference type="Pfam" id="PF07685">
    <property type="entry name" value="GATase_3"/>
    <property type="match status" value="1"/>
</dbReference>
<accession>A0A371PK91</accession>
<evidence type="ECO:0000313" key="7">
    <source>
        <dbReference type="EMBL" id="REK76626.1"/>
    </source>
</evidence>
<dbReference type="Gene3D" id="3.40.50.880">
    <property type="match status" value="1"/>
</dbReference>
<reference evidence="7 8" key="1">
    <citation type="submission" date="2018-08" db="EMBL/GenBank/DDBJ databases">
        <title>Paenibacillus sp. M4BSY-1, whole genome shotgun sequence.</title>
        <authorList>
            <person name="Tuo L."/>
        </authorList>
    </citation>
    <scope>NUCLEOTIDE SEQUENCE [LARGE SCALE GENOMIC DNA]</scope>
    <source>
        <strain evidence="7 8">M4BSY-1</strain>
    </source>
</reference>
<dbReference type="Pfam" id="PF01656">
    <property type="entry name" value="CbiA"/>
    <property type="match status" value="1"/>
</dbReference>
<dbReference type="InterPro" id="IPR011698">
    <property type="entry name" value="GATase_3"/>
</dbReference>
<dbReference type="PROSITE" id="PS51274">
    <property type="entry name" value="GATASE_COBBQ"/>
    <property type="match status" value="1"/>
</dbReference>
<feature type="domain" description="CobQ/CobB/MinD/ParA nucleotide binding" evidence="5">
    <location>
        <begin position="23"/>
        <end position="250"/>
    </location>
</feature>
<comment type="caution">
    <text evidence="7">The sequence shown here is derived from an EMBL/GenBank/DDBJ whole genome shotgun (WGS) entry which is preliminary data.</text>
</comment>
<keyword evidence="8" id="KW-1185">Reference proteome</keyword>
<dbReference type="Proteomes" id="UP000261905">
    <property type="component" value="Unassembled WGS sequence"/>
</dbReference>
<evidence type="ECO:0000313" key="8">
    <source>
        <dbReference type="Proteomes" id="UP000261905"/>
    </source>
</evidence>
<dbReference type="GO" id="GO:0015420">
    <property type="term" value="F:ABC-type vitamin B12 transporter activity"/>
    <property type="evidence" value="ECO:0007669"/>
    <property type="project" value="UniProtKB-UniRule"/>
</dbReference>
<keyword evidence="3 4" id="KW-0315">Glutamine amidotransferase</keyword>